<accession>A0A4U5MF80</accession>
<evidence type="ECO:0000256" key="1">
    <source>
        <dbReference type="SAM" id="SignalP"/>
    </source>
</evidence>
<proteinExistence type="predicted"/>
<reference evidence="2 3" key="2">
    <citation type="journal article" date="2019" name="G3 (Bethesda)">
        <title>Hybrid Assembly of the Genome of the Entomopathogenic Nematode Steinernema carpocapsae Identifies the X-Chromosome.</title>
        <authorList>
            <person name="Serra L."/>
            <person name="Macchietto M."/>
            <person name="Macias-Munoz A."/>
            <person name="McGill C.J."/>
            <person name="Rodriguez I.M."/>
            <person name="Rodriguez B."/>
            <person name="Murad R."/>
            <person name="Mortazavi A."/>
        </authorList>
    </citation>
    <scope>NUCLEOTIDE SEQUENCE [LARGE SCALE GENOMIC DNA]</scope>
    <source>
        <strain evidence="2 3">ALL</strain>
    </source>
</reference>
<keyword evidence="3" id="KW-1185">Reference proteome</keyword>
<evidence type="ECO:0000313" key="2">
    <source>
        <dbReference type="EMBL" id="TKR67573.1"/>
    </source>
</evidence>
<dbReference type="EMBL" id="AZBU02000008">
    <property type="protein sequence ID" value="TKR67573.1"/>
    <property type="molecule type" value="Genomic_DNA"/>
</dbReference>
<keyword evidence="1" id="KW-0732">Signal</keyword>
<reference evidence="2 3" key="1">
    <citation type="journal article" date="2015" name="Genome Biol.">
        <title>Comparative genomics of Steinernema reveals deeply conserved gene regulatory networks.</title>
        <authorList>
            <person name="Dillman A.R."/>
            <person name="Macchietto M."/>
            <person name="Porter C.F."/>
            <person name="Rogers A."/>
            <person name="Williams B."/>
            <person name="Antoshechkin I."/>
            <person name="Lee M.M."/>
            <person name="Goodwin Z."/>
            <person name="Lu X."/>
            <person name="Lewis E.E."/>
            <person name="Goodrich-Blair H."/>
            <person name="Stock S.P."/>
            <person name="Adams B.J."/>
            <person name="Sternberg P.W."/>
            <person name="Mortazavi A."/>
        </authorList>
    </citation>
    <scope>NUCLEOTIDE SEQUENCE [LARGE SCALE GENOMIC DNA]</scope>
    <source>
        <strain evidence="2 3">ALL</strain>
    </source>
</reference>
<gene>
    <name evidence="2" type="ORF">L596_023705</name>
</gene>
<organism evidence="2 3">
    <name type="scientific">Steinernema carpocapsae</name>
    <name type="common">Entomopathogenic nematode</name>
    <dbReference type="NCBI Taxonomy" id="34508"/>
    <lineage>
        <taxon>Eukaryota</taxon>
        <taxon>Metazoa</taxon>
        <taxon>Ecdysozoa</taxon>
        <taxon>Nematoda</taxon>
        <taxon>Chromadorea</taxon>
        <taxon>Rhabditida</taxon>
        <taxon>Tylenchina</taxon>
        <taxon>Panagrolaimomorpha</taxon>
        <taxon>Strongyloidoidea</taxon>
        <taxon>Steinernematidae</taxon>
        <taxon>Steinernema</taxon>
    </lineage>
</organism>
<name>A0A4U5MF80_STECR</name>
<dbReference type="Proteomes" id="UP000298663">
    <property type="component" value="Unassembled WGS sequence"/>
</dbReference>
<feature type="chain" id="PRO_5020347509" evidence="1">
    <location>
        <begin position="20"/>
        <end position="75"/>
    </location>
</feature>
<evidence type="ECO:0000313" key="3">
    <source>
        <dbReference type="Proteomes" id="UP000298663"/>
    </source>
</evidence>
<protein>
    <submittedName>
        <fullName evidence="2">Uncharacterized protein</fullName>
    </submittedName>
</protein>
<sequence>MKICFSLLLVFLLVAASHCFVIGNSFGECKPEYLCENGCHFPHICFNGCCSSGHGYGFGDRINVHCFITNVLRIE</sequence>
<comment type="caution">
    <text evidence="2">The sequence shown here is derived from an EMBL/GenBank/DDBJ whole genome shotgun (WGS) entry which is preliminary data.</text>
</comment>
<dbReference type="AlphaFoldDB" id="A0A4U5MF80"/>
<feature type="signal peptide" evidence="1">
    <location>
        <begin position="1"/>
        <end position="19"/>
    </location>
</feature>